<evidence type="ECO:0000256" key="1">
    <source>
        <dbReference type="ARBA" id="ARBA00004604"/>
    </source>
</evidence>
<dbReference type="PANTHER" id="PTHR12928">
    <property type="entry name" value="FRG1 PROTEIN"/>
    <property type="match status" value="1"/>
</dbReference>
<comment type="similarity">
    <text evidence="2">Belongs to the FRG1 family.</text>
</comment>
<name>R7U8Q5_CAPTE</name>
<dbReference type="InterPro" id="IPR010414">
    <property type="entry name" value="FRG1"/>
</dbReference>
<gene>
    <name evidence="4" type="ORF">CAPTEDRAFT_201566</name>
</gene>
<comment type="subcellular location">
    <subcellularLocation>
        <location evidence="1">Nucleus</location>
        <location evidence="1">Nucleolus</location>
    </subcellularLocation>
</comment>
<evidence type="ECO:0000313" key="5">
    <source>
        <dbReference type="EnsemblMetazoa" id="CapteP201566"/>
    </source>
</evidence>
<dbReference type="SUPFAM" id="SSF50405">
    <property type="entry name" value="Actin-crosslinking proteins"/>
    <property type="match status" value="1"/>
</dbReference>
<evidence type="ECO:0000313" key="6">
    <source>
        <dbReference type="Proteomes" id="UP000014760"/>
    </source>
</evidence>
<proteinExistence type="inferred from homology"/>
<evidence type="ECO:0000256" key="2">
    <source>
        <dbReference type="ARBA" id="ARBA00010878"/>
    </source>
</evidence>
<dbReference type="OMA" id="IEQWEPI"/>
<dbReference type="OrthoDB" id="5539371at2759"/>
<dbReference type="GO" id="GO:0005730">
    <property type="term" value="C:nucleolus"/>
    <property type="evidence" value="ECO:0007669"/>
    <property type="project" value="UniProtKB-SubCell"/>
</dbReference>
<dbReference type="AlphaFoldDB" id="R7U8Q5"/>
<dbReference type="STRING" id="283909.R7U8Q5"/>
<dbReference type="HOGENOM" id="CLU_094616_0_0_1"/>
<sequence length="233" mass="26467">MRAKIQKQNSKFQKPKHSEESGWYKVNEYDDIQGNFAIETDSMRYMEAIDNGLFKLGPEHEKGEGPGPEEIFTVIKTGDTKIVLKSGFDKYLSVDSRGRVAGRSDAIGSREQFEPVFEEGKIALLGCNNCFVAINEAGNFVCSSLKASEENFVTLRCNVQKEKKSKDEVPTEEQGSLKDAEVNYVKKFQSFQDRRVKISQEDKAALKKARQTGTLHEAMLDRREKMKADRYCK</sequence>
<dbReference type="CDD" id="cd23338">
    <property type="entry name" value="beta-trefoil_FSCN_FRG1"/>
    <property type="match status" value="1"/>
</dbReference>
<organism evidence="4">
    <name type="scientific">Capitella teleta</name>
    <name type="common">Polychaete worm</name>
    <dbReference type="NCBI Taxonomy" id="283909"/>
    <lineage>
        <taxon>Eukaryota</taxon>
        <taxon>Metazoa</taxon>
        <taxon>Spiralia</taxon>
        <taxon>Lophotrochozoa</taxon>
        <taxon>Annelida</taxon>
        <taxon>Polychaeta</taxon>
        <taxon>Sedentaria</taxon>
        <taxon>Scolecida</taxon>
        <taxon>Capitellidae</taxon>
        <taxon>Capitella</taxon>
    </lineage>
</organism>
<keyword evidence="3" id="KW-0539">Nucleus</keyword>
<dbReference type="Pfam" id="PF06229">
    <property type="entry name" value="FRG1"/>
    <property type="match status" value="1"/>
</dbReference>
<dbReference type="GO" id="GO:0055120">
    <property type="term" value="C:striated muscle dense body"/>
    <property type="evidence" value="ECO:0007669"/>
    <property type="project" value="TreeGrafter"/>
</dbReference>
<dbReference type="EMBL" id="AMQN01008727">
    <property type="status" value="NOT_ANNOTATED_CDS"/>
    <property type="molecule type" value="Genomic_DNA"/>
</dbReference>
<dbReference type="InterPro" id="IPR008999">
    <property type="entry name" value="Actin-crosslinking"/>
</dbReference>
<evidence type="ECO:0000256" key="3">
    <source>
        <dbReference type="ARBA" id="ARBA00023242"/>
    </source>
</evidence>
<dbReference type="FunCoup" id="R7U8Q5">
    <property type="interactions" value="1539"/>
</dbReference>
<dbReference type="GO" id="GO:0051015">
    <property type="term" value="F:actin filament binding"/>
    <property type="evidence" value="ECO:0007669"/>
    <property type="project" value="TreeGrafter"/>
</dbReference>
<accession>R7U8Q5</accession>
<dbReference type="PANTHER" id="PTHR12928:SF0">
    <property type="entry name" value="FSHD REGION GENE 1"/>
    <property type="match status" value="1"/>
</dbReference>
<protein>
    <submittedName>
        <fullName evidence="4 5">Uncharacterized protein</fullName>
    </submittedName>
</protein>
<dbReference type="GO" id="GO:0071013">
    <property type="term" value="C:catalytic step 2 spliceosome"/>
    <property type="evidence" value="ECO:0007669"/>
    <property type="project" value="TreeGrafter"/>
</dbReference>
<evidence type="ECO:0000313" key="4">
    <source>
        <dbReference type="EMBL" id="ELU02750.1"/>
    </source>
</evidence>
<dbReference type="EnsemblMetazoa" id="CapteT201566">
    <property type="protein sequence ID" value="CapteP201566"/>
    <property type="gene ID" value="CapteG201566"/>
</dbReference>
<dbReference type="EMBL" id="KB303819">
    <property type="protein sequence ID" value="ELU02750.1"/>
    <property type="molecule type" value="Genomic_DNA"/>
</dbReference>
<dbReference type="Gene3D" id="2.80.10.50">
    <property type="match status" value="1"/>
</dbReference>
<reference evidence="6" key="1">
    <citation type="submission" date="2012-12" db="EMBL/GenBank/DDBJ databases">
        <authorList>
            <person name="Hellsten U."/>
            <person name="Grimwood J."/>
            <person name="Chapman J.A."/>
            <person name="Shapiro H."/>
            <person name="Aerts A."/>
            <person name="Otillar R.P."/>
            <person name="Terry A.Y."/>
            <person name="Boore J.L."/>
            <person name="Simakov O."/>
            <person name="Marletaz F."/>
            <person name="Cho S.-J."/>
            <person name="Edsinger-Gonzales E."/>
            <person name="Havlak P."/>
            <person name="Kuo D.-H."/>
            <person name="Larsson T."/>
            <person name="Lv J."/>
            <person name="Arendt D."/>
            <person name="Savage R."/>
            <person name="Osoegawa K."/>
            <person name="de Jong P."/>
            <person name="Lindberg D.R."/>
            <person name="Seaver E.C."/>
            <person name="Weisblat D.A."/>
            <person name="Putnam N.H."/>
            <person name="Grigoriev I.V."/>
            <person name="Rokhsar D.S."/>
        </authorList>
    </citation>
    <scope>NUCLEOTIDE SEQUENCE</scope>
    <source>
        <strain evidence="6">I ESC-2004</strain>
    </source>
</reference>
<keyword evidence="6" id="KW-1185">Reference proteome</keyword>
<reference evidence="5" key="3">
    <citation type="submission" date="2015-06" db="UniProtKB">
        <authorList>
            <consortium name="EnsemblMetazoa"/>
        </authorList>
    </citation>
    <scope>IDENTIFICATION</scope>
</reference>
<reference evidence="4 6" key="2">
    <citation type="journal article" date="2013" name="Nature">
        <title>Insights into bilaterian evolution from three spiralian genomes.</title>
        <authorList>
            <person name="Simakov O."/>
            <person name="Marletaz F."/>
            <person name="Cho S.J."/>
            <person name="Edsinger-Gonzales E."/>
            <person name="Havlak P."/>
            <person name="Hellsten U."/>
            <person name="Kuo D.H."/>
            <person name="Larsson T."/>
            <person name="Lv J."/>
            <person name="Arendt D."/>
            <person name="Savage R."/>
            <person name="Osoegawa K."/>
            <person name="de Jong P."/>
            <person name="Grimwood J."/>
            <person name="Chapman J.A."/>
            <person name="Shapiro H."/>
            <person name="Aerts A."/>
            <person name="Otillar R.P."/>
            <person name="Terry A.Y."/>
            <person name="Boore J.L."/>
            <person name="Grigoriev I.V."/>
            <person name="Lindberg D.R."/>
            <person name="Seaver E.C."/>
            <person name="Weisblat D.A."/>
            <person name="Putnam N.H."/>
            <person name="Rokhsar D.S."/>
        </authorList>
    </citation>
    <scope>NUCLEOTIDE SEQUENCE</scope>
    <source>
        <strain evidence="4 6">I ESC-2004</strain>
    </source>
</reference>
<dbReference type="Proteomes" id="UP000014760">
    <property type="component" value="Unassembled WGS sequence"/>
</dbReference>